<accession>A0A345HAJ2</accession>
<organism evidence="2 3">
    <name type="scientific">Flavobacterium arcticum</name>
    <dbReference type="NCBI Taxonomy" id="1784713"/>
    <lineage>
        <taxon>Bacteria</taxon>
        <taxon>Pseudomonadati</taxon>
        <taxon>Bacteroidota</taxon>
        <taxon>Flavobacteriia</taxon>
        <taxon>Flavobacteriales</taxon>
        <taxon>Flavobacteriaceae</taxon>
        <taxon>Flavobacterium</taxon>
    </lineage>
</organism>
<sequence length="175" mass="20631">MQSYIYNFYLKRYPNNRLVYLDDILTELSKNLGEFKSENDIARSVSFIKYYDEIFGEWSYTKPDIPAGKERMVFRIAAIHLSELGMLYRKDSNPYTPDYMISYKGLELLSTGGLHRQFYRERVKHIFQITVWFIAILTFLVSTIFQVLNYYTPISSSQIEASQQIEPTAAQLEIK</sequence>
<dbReference type="AlphaFoldDB" id="A0A345HAJ2"/>
<dbReference type="EMBL" id="CP031188">
    <property type="protein sequence ID" value="AXG73602.1"/>
    <property type="molecule type" value="Genomic_DNA"/>
</dbReference>
<name>A0A345HAJ2_9FLAO</name>
<protein>
    <submittedName>
        <fullName evidence="2">Uncharacterized protein</fullName>
    </submittedName>
</protein>
<proteinExistence type="predicted"/>
<dbReference type="Proteomes" id="UP000253951">
    <property type="component" value="Chromosome"/>
</dbReference>
<dbReference type="RefSeq" id="WP_114677362.1">
    <property type="nucleotide sequence ID" value="NZ_CP031188.1"/>
</dbReference>
<keyword evidence="1" id="KW-1133">Transmembrane helix</keyword>
<gene>
    <name evidence="2" type="ORF">DVK85_04900</name>
</gene>
<keyword evidence="3" id="KW-1185">Reference proteome</keyword>
<dbReference type="KEGG" id="fat:DVK85_04900"/>
<evidence type="ECO:0000256" key="1">
    <source>
        <dbReference type="SAM" id="Phobius"/>
    </source>
</evidence>
<reference evidence="2 3" key="1">
    <citation type="submission" date="2018-07" db="EMBL/GenBank/DDBJ databases">
        <title>Complete genome sequence of Flavobacterium arcticum type strain SM1502T.</title>
        <authorList>
            <person name="Li Y."/>
            <person name="Li D.-D."/>
        </authorList>
    </citation>
    <scope>NUCLEOTIDE SEQUENCE [LARGE SCALE GENOMIC DNA]</scope>
    <source>
        <strain evidence="2 3">SM1502</strain>
    </source>
</reference>
<evidence type="ECO:0000313" key="2">
    <source>
        <dbReference type="EMBL" id="AXG73602.1"/>
    </source>
</evidence>
<evidence type="ECO:0000313" key="3">
    <source>
        <dbReference type="Proteomes" id="UP000253951"/>
    </source>
</evidence>
<keyword evidence="1" id="KW-0472">Membrane</keyword>
<feature type="transmembrane region" description="Helical" evidence="1">
    <location>
        <begin position="126"/>
        <end position="148"/>
    </location>
</feature>
<keyword evidence="1" id="KW-0812">Transmembrane</keyword>